<dbReference type="PRINTS" id="PR00593">
    <property type="entry name" value="MTABOTROPICR"/>
</dbReference>
<keyword evidence="6" id="KW-0297">G-protein coupled receptor</keyword>
<keyword evidence="12" id="KW-0732">Signal</keyword>
<evidence type="ECO:0000256" key="12">
    <source>
        <dbReference type="SAM" id="SignalP"/>
    </source>
</evidence>
<evidence type="ECO:0000256" key="10">
    <source>
        <dbReference type="ARBA" id="ARBA00023224"/>
    </source>
</evidence>
<keyword evidence="10" id="KW-0807">Transducer</keyword>
<evidence type="ECO:0000259" key="13">
    <source>
        <dbReference type="PROSITE" id="PS50259"/>
    </source>
</evidence>
<dbReference type="GO" id="GO:0005886">
    <property type="term" value="C:plasma membrane"/>
    <property type="evidence" value="ECO:0007669"/>
    <property type="project" value="UniProtKB-SubCell"/>
</dbReference>
<dbReference type="Pfam" id="PF00003">
    <property type="entry name" value="7tm_3"/>
    <property type="match status" value="1"/>
</dbReference>
<dbReference type="AlphaFoldDB" id="A0A7J7KGJ6"/>
<evidence type="ECO:0000256" key="1">
    <source>
        <dbReference type="ARBA" id="ARBA00004651"/>
    </source>
</evidence>
<evidence type="ECO:0000256" key="5">
    <source>
        <dbReference type="ARBA" id="ARBA00022989"/>
    </source>
</evidence>
<evidence type="ECO:0000313" key="15">
    <source>
        <dbReference type="Proteomes" id="UP000593567"/>
    </source>
</evidence>
<evidence type="ECO:0000256" key="8">
    <source>
        <dbReference type="ARBA" id="ARBA00023170"/>
    </source>
</evidence>
<comment type="caution">
    <text evidence="14">The sequence shown here is derived from an EMBL/GenBank/DDBJ whole genome shotgun (WGS) entry which is preliminary data.</text>
</comment>
<feature type="signal peptide" evidence="12">
    <location>
        <begin position="1"/>
        <end position="22"/>
    </location>
</feature>
<dbReference type="Pfam" id="PF07562">
    <property type="entry name" value="NCD3G"/>
    <property type="match status" value="1"/>
</dbReference>
<gene>
    <name evidence="14" type="ORF">EB796_004686</name>
</gene>
<proteinExistence type="inferred from homology"/>
<feature type="transmembrane region" description="Helical" evidence="11">
    <location>
        <begin position="628"/>
        <end position="644"/>
    </location>
</feature>
<protein>
    <submittedName>
        <fullName evidence="14">GRM4</fullName>
    </submittedName>
</protein>
<dbReference type="PANTHER" id="PTHR24060">
    <property type="entry name" value="METABOTROPIC GLUTAMATE RECEPTOR"/>
    <property type="match status" value="1"/>
</dbReference>
<dbReference type="FunFam" id="3.40.50.2300:FF:000145">
    <property type="entry name" value="Glutamate receptor, metabotropic"/>
    <property type="match status" value="1"/>
</dbReference>
<evidence type="ECO:0000256" key="11">
    <source>
        <dbReference type="SAM" id="Phobius"/>
    </source>
</evidence>
<keyword evidence="3" id="KW-1003">Cell membrane</keyword>
<dbReference type="InterPro" id="IPR017978">
    <property type="entry name" value="GPCR_3_C"/>
</dbReference>
<evidence type="ECO:0000256" key="2">
    <source>
        <dbReference type="ARBA" id="ARBA00007242"/>
    </source>
</evidence>
<sequence length="646" mass="71673">MAAIAYLICCVLAIIIPWYTVAESDLSGIILDGDIMVGGIFPVHTGDEISKKSCSSLNKERGIQRLEAMRFSIMEINNDDSILKGLKLGTMILDSCSDATHALDESLNFVMSTLTASQTDKCSADSASGGSSQNRPIVSVIGAAFSGVSLNIANLLRLFEIPQISYASTSAELSNKDKYGYFMRTVPPDKLQAQAFADIVRYFNWTYVSTVASAGEYGESGIESFKKQYKSSGQCIAAEVKIRSEPTAKDFEEAVINLYSTKAGVDNRAKVVILFVSVDDATGILSAATRLKYYDDFIWVASEGWGNAKKPVANNEQAAQGALTITLKSQVISEFDTYFNALSPTNNLDNIWFQQYWEKTHNCTLLPNTVTSGTPMNTAKIGHHICTGNEIDADYEQEAKIQFVYDAVYALAFSLDRLYRETCGENATSICSNLTFNTTMRTKLMKYIKENKRNDPHGNIIRFDENGDSLGFYNIMNYQKINANTYGYIKVGSWNDKELDIDLEHVQWPGGALSSGELPMSICSVECDVGWRKDMIDEHQCCWKCEKCKDHEYMLDEFTCHKCEEGEWPLQNMSGCRTLELQHVKWSSAYAIVPSAFSIIGLMATVFTGFVFINNAETPVVRAAGRELSYMLLAGCCLCYIGVLCF</sequence>
<dbReference type="InterPro" id="IPR038550">
    <property type="entry name" value="GPCR_3_9-Cys_sf"/>
</dbReference>
<keyword evidence="7 11" id="KW-0472">Membrane</keyword>
<dbReference type="FunFam" id="2.10.50.30:FF:000001">
    <property type="entry name" value="metabotropic glutamate receptor 1"/>
    <property type="match status" value="1"/>
</dbReference>
<dbReference type="Pfam" id="PF01094">
    <property type="entry name" value="ANF_receptor"/>
    <property type="match status" value="1"/>
</dbReference>
<keyword evidence="15" id="KW-1185">Reference proteome</keyword>
<evidence type="ECO:0000256" key="9">
    <source>
        <dbReference type="ARBA" id="ARBA00023180"/>
    </source>
</evidence>
<dbReference type="InterPro" id="IPR000337">
    <property type="entry name" value="GPCR_3"/>
</dbReference>
<dbReference type="PRINTS" id="PR00248">
    <property type="entry name" value="GPCRMGR"/>
</dbReference>
<keyword evidence="5 11" id="KW-1133">Transmembrane helix</keyword>
<feature type="chain" id="PRO_5029644332" evidence="12">
    <location>
        <begin position="23"/>
        <end position="646"/>
    </location>
</feature>
<accession>A0A7J7KGJ6</accession>
<keyword evidence="8" id="KW-0675">Receptor</keyword>
<name>A0A7J7KGJ6_BUGNE</name>
<dbReference type="InterPro" id="IPR011500">
    <property type="entry name" value="GPCR_3_9-Cys_dom"/>
</dbReference>
<dbReference type="InterPro" id="IPR028082">
    <property type="entry name" value="Peripla_BP_I"/>
</dbReference>
<dbReference type="CDD" id="cd06362">
    <property type="entry name" value="PBP1_mGluR"/>
    <property type="match status" value="1"/>
</dbReference>
<evidence type="ECO:0000256" key="7">
    <source>
        <dbReference type="ARBA" id="ARBA00023136"/>
    </source>
</evidence>
<reference evidence="14" key="1">
    <citation type="submission" date="2020-06" db="EMBL/GenBank/DDBJ databases">
        <title>Draft genome of Bugula neritina, a colonial animal packing powerful symbionts and potential medicines.</title>
        <authorList>
            <person name="Rayko M."/>
        </authorList>
    </citation>
    <scope>NUCLEOTIDE SEQUENCE [LARGE SCALE GENOMIC DNA]</scope>
    <source>
        <strain evidence="14">Kwan_BN1</strain>
    </source>
</reference>
<evidence type="ECO:0000313" key="14">
    <source>
        <dbReference type="EMBL" id="KAF6037011.1"/>
    </source>
</evidence>
<dbReference type="EMBL" id="VXIV02000638">
    <property type="protein sequence ID" value="KAF6037011.1"/>
    <property type="molecule type" value="Genomic_DNA"/>
</dbReference>
<dbReference type="InterPro" id="IPR000162">
    <property type="entry name" value="GPCR_3_mtglu_rcpt"/>
</dbReference>
<comment type="subcellular location">
    <subcellularLocation>
        <location evidence="1">Cell membrane</location>
        <topology evidence="1">Multi-pass membrane protein</topology>
    </subcellularLocation>
</comment>
<keyword evidence="4 11" id="KW-0812">Transmembrane</keyword>
<evidence type="ECO:0000256" key="6">
    <source>
        <dbReference type="ARBA" id="ARBA00023040"/>
    </source>
</evidence>
<comment type="similarity">
    <text evidence="2">Belongs to the G-protein coupled receptor 3 family.</text>
</comment>
<feature type="domain" description="G-protein coupled receptors family 3 profile" evidence="13">
    <location>
        <begin position="590"/>
        <end position="646"/>
    </location>
</feature>
<keyword evidence="9" id="KW-0325">Glycoprotein</keyword>
<dbReference type="SUPFAM" id="SSF53822">
    <property type="entry name" value="Periplasmic binding protein-like I"/>
    <property type="match status" value="1"/>
</dbReference>
<dbReference type="PROSITE" id="PS00980">
    <property type="entry name" value="G_PROTEIN_RECEP_F3_2"/>
    <property type="match status" value="1"/>
</dbReference>
<evidence type="ECO:0000256" key="3">
    <source>
        <dbReference type="ARBA" id="ARBA00022475"/>
    </source>
</evidence>
<organism evidence="14 15">
    <name type="scientific">Bugula neritina</name>
    <name type="common">Brown bryozoan</name>
    <name type="synonym">Sertularia neritina</name>
    <dbReference type="NCBI Taxonomy" id="10212"/>
    <lineage>
        <taxon>Eukaryota</taxon>
        <taxon>Metazoa</taxon>
        <taxon>Spiralia</taxon>
        <taxon>Lophotrochozoa</taxon>
        <taxon>Bryozoa</taxon>
        <taxon>Gymnolaemata</taxon>
        <taxon>Cheilostomatida</taxon>
        <taxon>Flustrina</taxon>
        <taxon>Buguloidea</taxon>
        <taxon>Bugulidae</taxon>
        <taxon>Bugula</taxon>
    </lineage>
</organism>
<dbReference type="PROSITE" id="PS50259">
    <property type="entry name" value="G_PROTEIN_RECEP_F3_4"/>
    <property type="match status" value="1"/>
</dbReference>
<dbReference type="InterPro" id="IPR001828">
    <property type="entry name" value="ANF_lig-bd_rcpt"/>
</dbReference>
<dbReference type="InterPro" id="IPR017979">
    <property type="entry name" value="GPCR_3_CS"/>
</dbReference>
<dbReference type="GO" id="GO:0004930">
    <property type="term" value="F:G protein-coupled receptor activity"/>
    <property type="evidence" value="ECO:0007669"/>
    <property type="project" value="UniProtKB-KW"/>
</dbReference>
<dbReference type="Gene3D" id="2.10.50.30">
    <property type="entry name" value="GPCR, family 3, nine cysteines domain"/>
    <property type="match status" value="1"/>
</dbReference>
<feature type="transmembrane region" description="Helical" evidence="11">
    <location>
        <begin position="589"/>
        <end position="616"/>
    </location>
</feature>
<dbReference type="Proteomes" id="UP000593567">
    <property type="component" value="Unassembled WGS sequence"/>
</dbReference>
<dbReference type="InterPro" id="IPR050726">
    <property type="entry name" value="mGluR"/>
</dbReference>
<dbReference type="OrthoDB" id="425344at2759"/>
<dbReference type="Gene3D" id="3.40.50.2300">
    <property type="match status" value="2"/>
</dbReference>
<evidence type="ECO:0000256" key="4">
    <source>
        <dbReference type="ARBA" id="ARBA00022692"/>
    </source>
</evidence>